<evidence type="ECO:0000313" key="1">
    <source>
        <dbReference type="EMBL" id="EGF28011.1"/>
    </source>
</evidence>
<sequence>MKDGLMAHRPLLMPLMSLPIYSGLAIRAVQATGQVASQWIESAGDIVEDLREPKESGDSFADIFAGTALESGSGSSESESGLNAIRETLGKFLRDMGLAPGTEVNLQLSDGEIRVASDHPRAAEIEDRLSRETTLLSKIRQQMSGQQQFEFNVEVAPRDDLTG</sequence>
<comment type="caution">
    <text evidence="1">The sequence shown here is derived from an EMBL/GenBank/DDBJ whole genome shotgun (WGS) entry which is preliminary data.</text>
</comment>
<dbReference type="Proteomes" id="UP000006222">
    <property type="component" value="Unassembled WGS sequence"/>
</dbReference>
<dbReference type="AlphaFoldDB" id="F2AQP7"/>
<gene>
    <name evidence="1" type="ORF">RBWH47_02348</name>
</gene>
<protein>
    <submittedName>
        <fullName evidence="1">Uncharacterized protein</fullName>
    </submittedName>
</protein>
<dbReference type="PATRIC" id="fig|991778.3.peg.2141"/>
<accession>F2AQP7</accession>
<proteinExistence type="predicted"/>
<name>F2AQP7_RHOBT</name>
<organism evidence="1 2">
    <name type="scientific">Rhodopirellula baltica WH47</name>
    <dbReference type="NCBI Taxonomy" id="991778"/>
    <lineage>
        <taxon>Bacteria</taxon>
        <taxon>Pseudomonadati</taxon>
        <taxon>Planctomycetota</taxon>
        <taxon>Planctomycetia</taxon>
        <taxon>Pirellulales</taxon>
        <taxon>Pirellulaceae</taxon>
        <taxon>Rhodopirellula</taxon>
    </lineage>
</organism>
<evidence type="ECO:0000313" key="2">
    <source>
        <dbReference type="Proteomes" id="UP000006222"/>
    </source>
</evidence>
<dbReference type="EMBL" id="AFAR01000118">
    <property type="protein sequence ID" value="EGF28011.1"/>
    <property type="molecule type" value="Genomic_DNA"/>
</dbReference>
<reference evidence="1 2" key="1">
    <citation type="journal article" date="2013" name="Mar. Genomics">
        <title>Expression of sulfatases in Rhodopirellula baltica and the diversity of sulfatases in the genus Rhodopirellula.</title>
        <authorList>
            <person name="Wegner C.E."/>
            <person name="Richter-Heitmann T."/>
            <person name="Klindworth A."/>
            <person name="Klockow C."/>
            <person name="Richter M."/>
            <person name="Achstetter T."/>
            <person name="Glockner F.O."/>
            <person name="Harder J."/>
        </authorList>
    </citation>
    <scope>NUCLEOTIDE SEQUENCE [LARGE SCALE GENOMIC DNA]</scope>
    <source>
        <strain evidence="1 2">WH47</strain>
    </source>
</reference>